<organism evidence="2 3">
    <name type="scientific">Mycena pura</name>
    <dbReference type="NCBI Taxonomy" id="153505"/>
    <lineage>
        <taxon>Eukaryota</taxon>
        <taxon>Fungi</taxon>
        <taxon>Dikarya</taxon>
        <taxon>Basidiomycota</taxon>
        <taxon>Agaricomycotina</taxon>
        <taxon>Agaricomycetes</taxon>
        <taxon>Agaricomycetidae</taxon>
        <taxon>Agaricales</taxon>
        <taxon>Marasmiineae</taxon>
        <taxon>Mycenaceae</taxon>
        <taxon>Mycena</taxon>
    </lineage>
</organism>
<evidence type="ECO:0000313" key="2">
    <source>
        <dbReference type="EMBL" id="KAJ7194956.1"/>
    </source>
</evidence>
<evidence type="ECO:0000256" key="1">
    <source>
        <dbReference type="SAM" id="MobiDB-lite"/>
    </source>
</evidence>
<reference evidence="2" key="1">
    <citation type="submission" date="2023-03" db="EMBL/GenBank/DDBJ databases">
        <title>Massive genome expansion in bonnet fungi (Mycena s.s.) driven by repeated elements and novel gene families across ecological guilds.</title>
        <authorList>
            <consortium name="Lawrence Berkeley National Laboratory"/>
            <person name="Harder C.B."/>
            <person name="Miyauchi S."/>
            <person name="Viragh M."/>
            <person name="Kuo A."/>
            <person name="Thoen E."/>
            <person name="Andreopoulos B."/>
            <person name="Lu D."/>
            <person name="Skrede I."/>
            <person name="Drula E."/>
            <person name="Henrissat B."/>
            <person name="Morin E."/>
            <person name="Kohler A."/>
            <person name="Barry K."/>
            <person name="LaButti K."/>
            <person name="Morin E."/>
            <person name="Salamov A."/>
            <person name="Lipzen A."/>
            <person name="Mereny Z."/>
            <person name="Hegedus B."/>
            <person name="Baldrian P."/>
            <person name="Stursova M."/>
            <person name="Weitz H."/>
            <person name="Taylor A."/>
            <person name="Grigoriev I.V."/>
            <person name="Nagy L.G."/>
            <person name="Martin F."/>
            <person name="Kauserud H."/>
        </authorList>
    </citation>
    <scope>NUCLEOTIDE SEQUENCE</scope>
    <source>
        <strain evidence="2">9144</strain>
    </source>
</reference>
<dbReference type="EMBL" id="JARJCW010000094">
    <property type="protein sequence ID" value="KAJ7194956.1"/>
    <property type="molecule type" value="Genomic_DNA"/>
</dbReference>
<protein>
    <submittedName>
        <fullName evidence="2">Uncharacterized protein</fullName>
    </submittedName>
</protein>
<feature type="region of interest" description="Disordered" evidence="1">
    <location>
        <begin position="241"/>
        <end position="269"/>
    </location>
</feature>
<sequence length="269" mass="28894">MRNTASRFTKRVKQEQAQSVVEAVVPWKGPALAGADGASVHSKLKCLLVLLPENQLRRPGARPYGAHTAAPVLFPAFAAVAVGARATLRRTYGPTALARLQAPRVHGHRRVFVGRAGLPVSARGTTVSTPDARRTVCAAVSQRMPHREGNTEALTVTRQTALLHAGKYGKPDTQACQSSDGCDFRCQDPKYQYVSIAYGKRRHHAALRPSQRRHRTITALVGELLSAACPAAPAAYLTAPAAPAHPATCPPPAARRPSVSPHLLRRMLE</sequence>
<gene>
    <name evidence="2" type="ORF">GGX14DRAFT_575954</name>
</gene>
<dbReference type="AlphaFoldDB" id="A0AAD6UW54"/>
<accession>A0AAD6UW54</accession>
<evidence type="ECO:0000313" key="3">
    <source>
        <dbReference type="Proteomes" id="UP001219525"/>
    </source>
</evidence>
<proteinExistence type="predicted"/>
<name>A0AAD6UW54_9AGAR</name>
<comment type="caution">
    <text evidence="2">The sequence shown here is derived from an EMBL/GenBank/DDBJ whole genome shotgun (WGS) entry which is preliminary data.</text>
</comment>
<keyword evidence="3" id="KW-1185">Reference proteome</keyword>
<dbReference type="Proteomes" id="UP001219525">
    <property type="component" value="Unassembled WGS sequence"/>
</dbReference>